<keyword evidence="3" id="KW-1185">Reference proteome</keyword>
<gene>
    <name evidence="2" type="ORF">F0919_00300</name>
</gene>
<organism evidence="2 3">
    <name type="scientific">Taibaiella lutea</name>
    <dbReference type="NCBI Taxonomy" id="2608001"/>
    <lineage>
        <taxon>Bacteria</taxon>
        <taxon>Pseudomonadati</taxon>
        <taxon>Bacteroidota</taxon>
        <taxon>Chitinophagia</taxon>
        <taxon>Chitinophagales</taxon>
        <taxon>Chitinophagaceae</taxon>
        <taxon>Taibaiella</taxon>
    </lineage>
</organism>
<evidence type="ECO:0000256" key="1">
    <source>
        <dbReference type="SAM" id="SignalP"/>
    </source>
</evidence>
<evidence type="ECO:0000313" key="3">
    <source>
        <dbReference type="Proteomes" id="UP000323632"/>
    </source>
</evidence>
<sequence>MKNTLFVLICCFSIMLLSACNKAEKLSTIPAAQQSSGSWKIITLPMTPGQMHNQLLSAYIQQYGILEDNQVTMAEVETMCGRMAQIASDQGLLTNMTATDLANDLYSEYVNSGSFVNGILRPTSELITRSINTIPNPDIRSAMNQIHSIAAQADPDFIQDATMLLDNLSGLNPQDQEIVSQFKSVLLSSYNLWTDPVTPKPSYLPTGAGEQMAWAQNIAMADAAGARRGYNDNGGALASGSWGRLQAEEGASTGAATASAAAAGRP</sequence>
<accession>A0A5M6CMB9</accession>
<comment type="caution">
    <text evidence="2">The sequence shown here is derived from an EMBL/GenBank/DDBJ whole genome shotgun (WGS) entry which is preliminary data.</text>
</comment>
<dbReference type="RefSeq" id="WP_150030720.1">
    <property type="nucleotide sequence ID" value="NZ_VWSH01000001.1"/>
</dbReference>
<dbReference type="AlphaFoldDB" id="A0A5M6CMB9"/>
<dbReference type="EMBL" id="VWSH01000001">
    <property type="protein sequence ID" value="KAA5536147.1"/>
    <property type="molecule type" value="Genomic_DNA"/>
</dbReference>
<feature type="signal peptide" evidence="1">
    <location>
        <begin position="1"/>
        <end position="23"/>
    </location>
</feature>
<reference evidence="2 3" key="1">
    <citation type="submission" date="2019-09" db="EMBL/GenBank/DDBJ databases">
        <title>Genome sequence and assembly of Taibaiella sp.</title>
        <authorList>
            <person name="Chhetri G."/>
        </authorList>
    </citation>
    <scope>NUCLEOTIDE SEQUENCE [LARGE SCALE GENOMIC DNA]</scope>
    <source>
        <strain evidence="2 3">KVB11</strain>
    </source>
</reference>
<dbReference type="Proteomes" id="UP000323632">
    <property type="component" value="Unassembled WGS sequence"/>
</dbReference>
<dbReference type="PROSITE" id="PS51257">
    <property type="entry name" value="PROKAR_LIPOPROTEIN"/>
    <property type="match status" value="1"/>
</dbReference>
<keyword evidence="1" id="KW-0732">Signal</keyword>
<feature type="chain" id="PRO_5024371572" evidence="1">
    <location>
        <begin position="24"/>
        <end position="266"/>
    </location>
</feature>
<protein>
    <submittedName>
        <fullName evidence="2">Uncharacterized protein</fullName>
    </submittedName>
</protein>
<name>A0A5M6CMB9_9BACT</name>
<evidence type="ECO:0000313" key="2">
    <source>
        <dbReference type="EMBL" id="KAA5536147.1"/>
    </source>
</evidence>
<proteinExistence type="predicted"/>